<dbReference type="InterPro" id="IPR038417">
    <property type="entry name" value="Alpga-gal_N_sf"/>
</dbReference>
<dbReference type="GO" id="GO:0016798">
    <property type="term" value="F:hydrolase activity, acting on glycosyl bonds"/>
    <property type="evidence" value="ECO:0007669"/>
    <property type="project" value="UniProtKB-KW"/>
</dbReference>
<evidence type="ECO:0000256" key="2">
    <source>
        <dbReference type="ARBA" id="ARBA00023295"/>
    </source>
</evidence>
<dbReference type="Pfam" id="PF02065">
    <property type="entry name" value="Melibiase"/>
    <property type="match status" value="1"/>
</dbReference>
<reference evidence="3" key="2">
    <citation type="journal article" date="2021" name="PeerJ">
        <title>Extensive microbial diversity within the chicken gut microbiome revealed by metagenomics and culture.</title>
        <authorList>
            <person name="Gilroy R."/>
            <person name="Ravi A."/>
            <person name="Getino M."/>
            <person name="Pursley I."/>
            <person name="Horton D.L."/>
            <person name="Alikhan N.F."/>
            <person name="Baker D."/>
            <person name="Gharbi K."/>
            <person name="Hall N."/>
            <person name="Watson M."/>
            <person name="Adriaenssens E.M."/>
            <person name="Foster-Nyarko E."/>
            <person name="Jarju S."/>
            <person name="Secka A."/>
            <person name="Antonio M."/>
            <person name="Oren A."/>
            <person name="Chaudhuri R.R."/>
            <person name="La Ragione R."/>
            <person name="Hildebrand F."/>
            <person name="Pallen M.J."/>
        </authorList>
    </citation>
    <scope>NUCLEOTIDE SEQUENCE</scope>
    <source>
        <strain evidence="3">CHK195-4489</strain>
    </source>
</reference>
<dbReference type="Gene3D" id="3.20.20.70">
    <property type="entry name" value="Aldolase class I"/>
    <property type="match status" value="1"/>
</dbReference>
<name>A0A9D1I5Z6_9CLOT</name>
<dbReference type="Gene3D" id="2.70.98.60">
    <property type="entry name" value="alpha-galactosidase from lactobacil brevis"/>
    <property type="match status" value="1"/>
</dbReference>
<dbReference type="InterPro" id="IPR013780">
    <property type="entry name" value="Glyco_hydro_b"/>
</dbReference>
<accession>A0A9D1I5Z6</accession>
<dbReference type="InterPro" id="IPR013785">
    <property type="entry name" value="Aldolase_TIM"/>
</dbReference>
<gene>
    <name evidence="3" type="ORF">IAD50_01880</name>
</gene>
<dbReference type="Proteomes" id="UP000824089">
    <property type="component" value="Unassembled WGS sequence"/>
</dbReference>
<proteinExistence type="predicted"/>
<comment type="caution">
    <text evidence="3">The sequence shown here is derived from an EMBL/GenBank/DDBJ whole genome shotgun (WGS) entry which is preliminary data.</text>
</comment>
<reference evidence="3" key="1">
    <citation type="submission" date="2020-10" db="EMBL/GenBank/DDBJ databases">
        <authorList>
            <person name="Gilroy R."/>
        </authorList>
    </citation>
    <scope>NUCLEOTIDE SEQUENCE</scope>
    <source>
        <strain evidence="3">CHK195-4489</strain>
    </source>
</reference>
<evidence type="ECO:0000313" key="3">
    <source>
        <dbReference type="EMBL" id="HIU29026.1"/>
    </source>
</evidence>
<sequence length="669" mass="77423">MARVSTLNAEKERAGAWYGELFQSYENLPFSFRIGETAYHGFNDDFPFVSKETSSERISKKHAEYEIRKMVLTARHKSGVEVKAECAYYPEYAVFEWVLHFRNTGEENSPAIRCVNAADLDFSGSEPVLEYFLGDDSADQKAMKPERVDLNTGLSMEFEPFGGRPTNYQLPFYRLYYGDIGAVISVGWAGQWKAHFDARHRIGSVHFAAGQATLEGYLKPGEEIRTPLMTFLAFNKCPGYQVTEMRALNLWRRWLIDCNLRVVGGELFQPHCAASTSWIYGEMKDATDQNQIEAFDTYLRNGLKLDYWWMDAGWYFKNPKGEVPISCWVETGSWYMDTNKFPSEMADISKHCAEHGAKTLLWFEPERITGDTYLAEHPEWLVNGALANMSVPELRAYLVERVSAVMEKGGIHLYRQDYNIDPLGHWAIHENNSGEGRHGFLENHCVTGYLAYWDALIEKYPDMMLDSCASGGRRNDLETMRRSVSLHKTDADYSRFQQKQAMHYSFYQWLPYFGTPVTGPGYGAELDLYALRSAHIPWFTYGYDVRNPENNYENAHRFEKEWRETNMYFYGDYFPLTPWSNDLESWIGWEFKDYEKEEGIIQMFRRDNSPVAEMRVRLFDIDPDGTYEFFSYDGEPVKTVGGAELIEQGLNVRISEPRASALLKFRKIS</sequence>
<keyword evidence="1" id="KW-0378">Hydrolase</keyword>
<dbReference type="EMBL" id="DVMM01000035">
    <property type="protein sequence ID" value="HIU29026.1"/>
    <property type="molecule type" value="Genomic_DNA"/>
</dbReference>
<organism evidence="3 4">
    <name type="scientific">Candidatus Egerieisoma faecipullorum</name>
    <dbReference type="NCBI Taxonomy" id="2840963"/>
    <lineage>
        <taxon>Bacteria</taxon>
        <taxon>Bacillati</taxon>
        <taxon>Bacillota</taxon>
        <taxon>Clostridia</taxon>
        <taxon>Eubacteriales</taxon>
        <taxon>Clostridiaceae</taxon>
        <taxon>Clostridiaceae incertae sedis</taxon>
        <taxon>Candidatus Egerieisoma</taxon>
    </lineage>
</organism>
<dbReference type="InterPro" id="IPR017853">
    <property type="entry name" value="GH"/>
</dbReference>
<dbReference type="AlphaFoldDB" id="A0A9D1I5Z6"/>
<protein>
    <submittedName>
        <fullName evidence="3">Alpha-galactosidase</fullName>
    </submittedName>
</protein>
<evidence type="ECO:0000313" key="4">
    <source>
        <dbReference type="Proteomes" id="UP000824089"/>
    </source>
</evidence>
<evidence type="ECO:0000256" key="1">
    <source>
        <dbReference type="ARBA" id="ARBA00022801"/>
    </source>
</evidence>
<dbReference type="Gene3D" id="2.60.40.1180">
    <property type="entry name" value="Golgi alpha-mannosidase II"/>
    <property type="match status" value="1"/>
</dbReference>
<keyword evidence="2" id="KW-0326">Glycosidase</keyword>
<dbReference type="SUPFAM" id="SSF51445">
    <property type="entry name" value="(Trans)glycosidases"/>
    <property type="match status" value="1"/>
</dbReference>